<name>A0A5S9QMX4_9GAMM</name>
<keyword evidence="13" id="KW-0449">Lipoprotein</keyword>
<evidence type="ECO:0000313" key="16">
    <source>
        <dbReference type="EMBL" id="CAA0120463.1"/>
    </source>
</evidence>
<evidence type="ECO:0000313" key="18">
    <source>
        <dbReference type="Proteomes" id="UP000439591"/>
    </source>
</evidence>
<gene>
    <name evidence="16" type="primary">apbE_3</name>
    <name evidence="14" type="synonym">apbE_2</name>
    <name evidence="14" type="ORF">IHBHHGIJ_01521</name>
    <name evidence="15" type="ORF">KFEGEMFD_03261</name>
    <name evidence="16" type="ORF">KFEGEMFD_03820</name>
</gene>
<dbReference type="GO" id="GO:0046872">
    <property type="term" value="F:metal ion binding"/>
    <property type="evidence" value="ECO:0007669"/>
    <property type="project" value="UniProtKB-UniRule"/>
</dbReference>
<keyword evidence="13" id="KW-0997">Cell inner membrane</keyword>
<dbReference type="Proteomes" id="UP000435877">
    <property type="component" value="Unassembled WGS sequence"/>
</dbReference>
<evidence type="ECO:0000313" key="14">
    <source>
        <dbReference type="EMBL" id="CAA0088364.1"/>
    </source>
</evidence>
<dbReference type="PIRSF" id="PIRSF006268">
    <property type="entry name" value="ApbE"/>
    <property type="match status" value="1"/>
</dbReference>
<dbReference type="EMBL" id="CACSIM010000007">
    <property type="protein sequence ID" value="CAA0120463.1"/>
    <property type="molecule type" value="Genomic_DNA"/>
</dbReference>
<comment type="subcellular location">
    <subcellularLocation>
        <location evidence="13">Cell inner membrane</location>
        <topology evidence="13">Lipid-anchor</topology>
        <orientation evidence="13">Periplasmic side</orientation>
    </subcellularLocation>
</comment>
<dbReference type="EMBL" id="CACSIM010000005">
    <property type="protein sequence ID" value="CAA0116408.1"/>
    <property type="molecule type" value="Genomic_DNA"/>
</dbReference>
<accession>A0A5S9QMX4</accession>
<comment type="cofactor">
    <cofactor evidence="12">
        <name>Mg(2+)</name>
        <dbReference type="ChEBI" id="CHEBI:18420"/>
    </cofactor>
    <cofactor evidence="12">
        <name>Mn(2+)</name>
        <dbReference type="ChEBI" id="CHEBI:29035"/>
    </cofactor>
    <text evidence="12">Magnesium. Can also use manganese.</text>
</comment>
<organism evidence="16 18">
    <name type="scientific">Zhongshania aliphaticivorans</name>
    <dbReference type="NCBI Taxonomy" id="1470434"/>
    <lineage>
        <taxon>Bacteria</taxon>
        <taxon>Pseudomonadati</taxon>
        <taxon>Pseudomonadota</taxon>
        <taxon>Gammaproteobacteria</taxon>
        <taxon>Cellvibrionales</taxon>
        <taxon>Spongiibacteraceae</taxon>
        <taxon>Zhongshania</taxon>
    </lineage>
</organism>
<protein>
    <recommendedName>
        <fullName evidence="3 11">FAD:protein FMN transferase</fullName>
        <ecNumber evidence="2 11">2.7.1.180</ecNumber>
    </recommendedName>
    <alternativeName>
        <fullName evidence="9 11">Flavin transferase</fullName>
    </alternativeName>
</protein>
<keyword evidence="4 11" id="KW-0285">Flavoprotein</keyword>
<dbReference type="EC" id="2.7.1.180" evidence="2 11"/>
<dbReference type="GO" id="GO:0016740">
    <property type="term" value="F:transferase activity"/>
    <property type="evidence" value="ECO:0007669"/>
    <property type="project" value="UniProtKB-UniRule"/>
</dbReference>
<dbReference type="EMBL" id="CACSIK010000001">
    <property type="protein sequence ID" value="CAA0088364.1"/>
    <property type="molecule type" value="Genomic_DNA"/>
</dbReference>
<dbReference type="SUPFAM" id="SSF143631">
    <property type="entry name" value="ApbE-like"/>
    <property type="match status" value="1"/>
</dbReference>
<proteinExistence type="inferred from homology"/>
<evidence type="ECO:0000256" key="6">
    <source>
        <dbReference type="ARBA" id="ARBA00022723"/>
    </source>
</evidence>
<feature type="binding site" evidence="12">
    <location>
        <position position="190"/>
    </location>
    <ligand>
        <name>Mg(2+)</name>
        <dbReference type="ChEBI" id="CHEBI:18420"/>
    </ligand>
</feature>
<dbReference type="InterPro" id="IPR024932">
    <property type="entry name" value="ApbE"/>
</dbReference>
<comment type="catalytic activity">
    <reaction evidence="10 11 13">
        <text>L-threonyl-[protein] + FAD = FMN-L-threonyl-[protein] + AMP + H(+)</text>
        <dbReference type="Rhea" id="RHEA:36847"/>
        <dbReference type="Rhea" id="RHEA-COMP:11060"/>
        <dbReference type="Rhea" id="RHEA-COMP:11061"/>
        <dbReference type="ChEBI" id="CHEBI:15378"/>
        <dbReference type="ChEBI" id="CHEBI:30013"/>
        <dbReference type="ChEBI" id="CHEBI:57692"/>
        <dbReference type="ChEBI" id="CHEBI:74257"/>
        <dbReference type="ChEBI" id="CHEBI:456215"/>
        <dbReference type="EC" id="2.7.1.180"/>
    </reaction>
</comment>
<evidence type="ECO:0000256" key="11">
    <source>
        <dbReference type="PIRNR" id="PIRNR006268"/>
    </source>
</evidence>
<evidence type="ECO:0000256" key="5">
    <source>
        <dbReference type="ARBA" id="ARBA00022679"/>
    </source>
</evidence>
<dbReference type="Pfam" id="PF02424">
    <property type="entry name" value="ApbE"/>
    <property type="match status" value="1"/>
</dbReference>
<comment type="function">
    <text evidence="13">Flavin transferase that catalyzes the transfer of the FMN moiety of FAD and its covalent binding to the hydroxyl group of a threonine residue in a target flavoprotein.</text>
</comment>
<evidence type="ECO:0000313" key="17">
    <source>
        <dbReference type="Proteomes" id="UP000435877"/>
    </source>
</evidence>
<reference evidence="17 18" key="1">
    <citation type="submission" date="2019-11" db="EMBL/GenBank/DDBJ databases">
        <authorList>
            <person name="Holert J."/>
        </authorList>
    </citation>
    <scope>NUCLEOTIDE SEQUENCE [LARGE SCALE GENOMIC DNA]</scope>
    <source>
        <strain evidence="16">BC3_2A</strain>
        <strain evidence="14">SB11_1A</strain>
    </source>
</reference>
<keyword evidence="8 11" id="KW-0460">Magnesium</keyword>
<feature type="binding site" evidence="12">
    <location>
        <position position="307"/>
    </location>
    <ligand>
        <name>Mg(2+)</name>
        <dbReference type="ChEBI" id="CHEBI:18420"/>
    </ligand>
</feature>
<evidence type="ECO:0000256" key="2">
    <source>
        <dbReference type="ARBA" id="ARBA00011955"/>
    </source>
</evidence>
<keyword evidence="13" id="KW-0472">Membrane</keyword>
<evidence type="ECO:0000256" key="4">
    <source>
        <dbReference type="ARBA" id="ARBA00022630"/>
    </source>
</evidence>
<comment type="similarity">
    <text evidence="1 11 13">Belongs to the ApbE family.</text>
</comment>
<dbReference type="InterPro" id="IPR003374">
    <property type="entry name" value="ApbE-like_sf"/>
</dbReference>
<dbReference type="Proteomes" id="UP000439591">
    <property type="component" value="Unassembled WGS sequence"/>
</dbReference>
<dbReference type="GO" id="GO:0005886">
    <property type="term" value="C:plasma membrane"/>
    <property type="evidence" value="ECO:0007669"/>
    <property type="project" value="UniProtKB-SubCell"/>
</dbReference>
<evidence type="ECO:0000256" key="10">
    <source>
        <dbReference type="ARBA" id="ARBA00048540"/>
    </source>
</evidence>
<keyword evidence="6 11" id="KW-0479">Metal-binding</keyword>
<evidence type="ECO:0000256" key="3">
    <source>
        <dbReference type="ARBA" id="ARBA00016337"/>
    </source>
</evidence>
<keyword evidence="5 11" id="KW-0808">Transferase</keyword>
<keyword evidence="13" id="KW-1003">Cell membrane</keyword>
<dbReference type="PANTHER" id="PTHR30040">
    <property type="entry name" value="THIAMINE BIOSYNTHESIS LIPOPROTEIN APBE"/>
    <property type="match status" value="1"/>
</dbReference>
<dbReference type="Gene3D" id="3.10.520.10">
    <property type="entry name" value="ApbE-like domains"/>
    <property type="match status" value="1"/>
</dbReference>
<sequence>MLNRIIFSLMTLVDKFLSPLIKAAFVLLLFVLSACSPAPQEYLRISGTTMGTTYHINLRAPPGDWDEQSLKSALDKRLDAFNQIASTYIDDSELSLLNNLPAGEWRQLTPMLFDILVQAVEVSWLSNGAFDVTVGPLVDLWGFGPEKHYVKPTDDAVNQALQEVGFDRIELDISENKLKKNAPLRIDLSAIAKGYGVDVVALWLESLGSTDYLVEIGGEMRVAGLSPRGDQWRIGVESPDLAADKTTPILLGKIGVATSGDYRNYFEENGVRYSHTIDPRTGRPITHNLASVTVLDPSSAFADAMATAFSVLGSDKTLALAEQLNIPVYLIEKTENGFTSRYSSAFAPYLEQE</sequence>
<dbReference type="PROSITE" id="PS51257">
    <property type="entry name" value="PROKAR_LIPOPROTEIN"/>
    <property type="match status" value="1"/>
</dbReference>
<evidence type="ECO:0000256" key="12">
    <source>
        <dbReference type="PIRSR" id="PIRSR006268-2"/>
    </source>
</evidence>
<evidence type="ECO:0000256" key="1">
    <source>
        <dbReference type="ARBA" id="ARBA00008282"/>
    </source>
</evidence>
<dbReference type="PANTHER" id="PTHR30040:SF2">
    <property type="entry name" value="FAD:PROTEIN FMN TRANSFERASE"/>
    <property type="match status" value="1"/>
</dbReference>
<keyword evidence="7 11" id="KW-0274">FAD</keyword>
<evidence type="ECO:0000256" key="7">
    <source>
        <dbReference type="ARBA" id="ARBA00022827"/>
    </source>
</evidence>
<keyword evidence="17" id="KW-1185">Reference proteome</keyword>
<feature type="binding site" evidence="12">
    <location>
        <position position="303"/>
    </location>
    <ligand>
        <name>Mg(2+)</name>
        <dbReference type="ChEBI" id="CHEBI:18420"/>
    </ligand>
</feature>
<evidence type="ECO:0000256" key="13">
    <source>
        <dbReference type="RuleBase" id="RU363002"/>
    </source>
</evidence>
<evidence type="ECO:0000313" key="15">
    <source>
        <dbReference type="EMBL" id="CAA0116408.1"/>
    </source>
</evidence>
<evidence type="ECO:0000256" key="9">
    <source>
        <dbReference type="ARBA" id="ARBA00031306"/>
    </source>
</evidence>
<evidence type="ECO:0000256" key="8">
    <source>
        <dbReference type="ARBA" id="ARBA00022842"/>
    </source>
</evidence>
<dbReference type="AlphaFoldDB" id="A0A5S9QMX4"/>